<dbReference type="Proteomes" id="UP000585474">
    <property type="component" value="Unassembled WGS sequence"/>
</dbReference>
<keyword evidence="1" id="KW-0539">Nucleus</keyword>
<feature type="region of interest" description="Disordered" evidence="2">
    <location>
        <begin position="103"/>
        <end position="146"/>
    </location>
</feature>
<dbReference type="OrthoDB" id="1736715at2759"/>
<feature type="region of interest" description="Disordered" evidence="2">
    <location>
        <begin position="47"/>
        <end position="81"/>
    </location>
</feature>
<evidence type="ECO:0000313" key="5">
    <source>
        <dbReference type="Proteomes" id="UP000585474"/>
    </source>
</evidence>
<feature type="compositionally biased region" description="Basic and acidic residues" evidence="2">
    <location>
        <begin position="106"/>
        <end position="116"/>
    </location>
</feature>
<reference evidence="4 5" key="1">
    <citation type="submission" date="2019-07" db="EMBL/GenBank/DDBJ databases">
        <title>De Novo Assembly of kiwifruit Actinidia rufa.</title>
        <authorList>
            <person name="Sugita-Konishi S."/>
            <person name="Sato K."/>
            <person name="Mori E."/>
            <person name="Abe Y."/>
            <person name="Kisaki G."/>
            <person name="Hamano K."/>
            <person name="Suezawa K."/>
            <person name="Otani M."/>
            <person name="Fukuda T."/>
            <person name="Manabe T."/>
            <person name="Gomi K."/>
            <person name="Tabuchi M."/>
            <person name="Akimitsu K."/>
            <person name="Kataoka I."/>
        </authorList>
    </citation>
    <scope>NUCLEOTIDE SEQUENCE [LARGE SCALE GENOMIC DNA]</scope>
    <source>
        <strain evidence="5">cv. Fuchu</strain>
    </source>
</reference>
<organism evidence="4 5">
    <name type="scientific">Actinidia rufa</name>
    <dbReference type="NCBI Taxonomy" id="165716"/>
    <lineage>
        <taxon>Eukaryota</taxon>
        <taxon>Viridiplantae</taxon>
        <taxon>Streptophyta</taxon>
        <taxon>Embryophyta</taxon>
        <taxon>Tracheophyta</taxon>
        <taxon>Spermatophyta</taxon>
        <taxon>Magnoliopsida</taxon>
        <taxon>eudicotyledons</taxon>
        <taxon>Gunneridae</taxon>
        <taxon>Pentapetalae</taxon>
        <taxon>asterids</taxon>
        <taxon>Ericales</taxon>
        <taxon>Actinidiaceae</taxon>
        <taxon>Actinidia</taxon>
    </lineage>
</organism>
<feature type="region of interest" description="Disordered" evidence="2">
    <location>
        <begin position="1"/>
        <end position="25"/>
    </location>
</feature>
<dbReference type="Pfam" id="PF02309">
    <property type="entry name" value="AUX_IAA"/>
    <property type="match status" value="1"/>
</dbReference>
<dbReference type="InterPro" id="IPR044835">
    <property type="entry name" value="ARF_plant"/>
</dbReference>
<dbReference type="GO" id="GO:0006355">
    <property type="term" value="P:regulation of DNA-templated transcription"/>
    <property type="evidence" value="ECO:0007669"/>
    <property type="project" value="InterPro"/>
</dbReference>
<keyword evidence="1" id="KW-0805">Transcription regulation</keyword>
<keyword evidence="1" id="KW-0804">Transcription</keyword>
<dbReference type="InterPro" id="IPR033389">
    <property type="entry name" value="AUX/IAA_dom"/>
</dbReference>
<feature type="domain" description="AUX/IAA" evidence="3">
    <location>
        <begin position="142"/>
        <end position="185"/>
    </location>
</feature>
<evidence type="ECO:0000313" key="4">
    <source>
        <dbReference type="EMBL" id="GFZ08031.1"/>
    </source>
</evidence>
<gene>
    <name evidence="4" type="ORF">Acr_19g0009680</name>
</gene>
<evidence type="ECO:0000259" key="3">
    <source>
        <dbReference type="Pfam" id="PF02309"/>
    </source>
</evidence>
<name>A0A7J0GB99_9ERIC</name>
<dbReference type="PANTHER" id="PTHR31384">
    <property type="entry name" value="AUXIN RESPONSE FACTOR 4-RELATED"/>
    <property type="match status" value="1"/>
</dbReference>
<evidence type="ECO:0000256" key="2">
    <source>
        <dbReference type="SAM" id="MobiDB-lite"/>
    </source>
</evidence>
<dbReference type="EMBL" id="BJWL01000019">
    <property type="protein sequence ID" value="GFZ08031.1"/>
    <property type="molecule type" value="Genomic_DNA"/>
</dbReference>
<keyword evidence="1" id="KW-0678">Repressor</keyword>
<comment type="subunit">
    <text evidence="1">Homodimers and heterodimers.</text>
</comment>
<feature type="compositionally biased region" description="Polar residues" evidence="2">
    <location>
        <begin position="63"/>
        <end position="77"/>
    </location>
</feature>
<dbReference type="GO" id="GO:0003677">
    <property type="term" value="F:DNA binding"/>
    <property type="evidence" value="ECO:0007669"/>
    <property type="project" value="InterPro"/>
</dbReference>
<feature type="compositionally biased region" description="Polar residues" evidence="2">
    <location>
        <begin position="118"/>
        <end position="129"/>
    </location>
</feature>
<sequence>MPSGLALNLLNSNRKDPVHGSDVPYQARDNRYYGGFNEYSLLSGQKAEQQQGNWSRPPPLRSYLQTSPHSRDLSSQPALVEQHEAAKGNCKIFGIQLASNPVGAESEQRESIKVSDHTLPNSEQENPSPTSQPPITDCQGKVQGGSTRSCTKVHKQGIALGRSVDLTKFNGYEELIDELDQLFEFNGELKAQNKNWEFCGIVRKISIYTREEVQRMNPGTVTSKCEENSLVGEGTDDKEVKNSTLPLVSNPDKC</sequence>
<keyword evidence="5" id="KW-1185">Reference proteome</keyword>
<comment type="caution">
    <text evidence="4">The sequence shown here is derived from an EMBL/GenBank/DDBJ whole genome shotgun (WGS) entry which is preliminary data.</text>
</comment>
<dbReference type="AlphaFoldDB" id="A0A7J0GB99"/>
<dbReference type="PANTHER" id="PTHR31384:SF79">
    <property type="entry name" value="AUXIN RESPONSE FACTOR 2"/>
    <property type="match status" value="1"/>
</dbReference>
<accession>A0A7J0GB99</accession>
<dbReference type="GO" id="GO:0009734">
    <property type="term" value="P:auxin-activated signaling pathway"/>
    <property type="evidence" value="ECO:0007669"/>
    <property type="project" value="UniProtKB-UniRule"/>
</dbReference>
<dbReference type="GO" id="GO:0005634">
    <property type="term" value="C:nucleus"/>
    <property type="evidence" value="ECO:0007669"/>
    <property type="project" value="UniProtKB-SubCell"/>
</dbReference>
<feature type="region of interest" description="Disordered" evidence="2">
    <location>
        <begin position="229"/>
        <end position="254"/>
    </location>
</feature>
<comment type="subcellular location">
    <subcellularLocation>
        <location evidence="1">Nucleus</location>
    </subcellularLocation>
</comment>
<comment type="function">
    <text evidence="1">Aux/IAA proteins are short-lived transcriptional factors that function as repressors of early auxin response genes at low auxin concentrations.</text>
</comment>
<comment type="similarity">
    <text evidence="1">Belongs to the Aux/IAA family.</text>
</comment>
<keyword evidence="1" id="KW-0927">Auxin signaling pathway</keyword>
<dbReference type="Gene3D" id="3.10.20.90">
    <property type="entry name" value="Phosphatidylinositol 3-kinase Catalytic Subunit, Chain A, domain 1"/>
    <property type="match status" value="1"/>
</dbReference>
<proteinExistence type="inferred from homology"/>
<evidence type="ECO:0000256" key="1">
    <source>
        <dbReference type="RuleBase" id="RU004549"/>
    </source>
</evidence>
<protein>
    <recommendedName>
        <fullName evidence="1">Auxin-responsive protein</fullName>
    </recommendedName>
</protein>